<dbReference type="PANTHER" id="PTHR35726:SF8">
    <property type="match status" value="1"/>
</dbReference>
<dbReference type="RefSeq" id="XP_012569916.1">
    <property type="nucleotide sequence ID" value="XM_012714462.2"/>
</dbReference>
<name>A0A1S3E4E1_CICAR</name>
<evidence type="ECO:0000313" key="2">
    <source>
        <dbReference type="Proteomes" id="UP000087171"/>
    </source>
</evidence>
<reference evidence="3 4" key="2">
    <citation type="submission" date="2025-04" db="UniProtKB">
        <authorList>
            <consortium name="RefSeq"/>
        </authorList>
    </citation>
    <scope>IDENTIFICATION</scope>
    <source>
        <tissue evidence="3 4">Etiolated seedlings</tissue>
    </source>
</reference>
<dbReference type="eggNOG" id="ENOG502SC3W">
    <property type="taxonomic scope" value="Eukaryota"/>
</dbReference>
<evidence type="ECO:0000256" key="1">
    <source>
        <dbReference type="SAM" id="MobiDB-lite"/>
    </source>
</evidence>
<reference evidence="2" key="1">
    <citation type="journal article" date="2013" name="Nat. Biotechnol.">
        <title>Draft genome sequence of chickpea (Cicer arietinum) provides a resource for trait improvement.</title>
        <authorList>
            <person name="Varshney R.K."/>
            <person name="Song C."/>
            <person name="Saxena R.K."/>
            <person name="Azam S."/>
            <person name="Yu S."/>
            <person name="Sharpe A.G."/>
            <person name="Cannon S."/>
            <person name="Baek J."/>
            <person name="Rosen B.D."/>
            <person name="Tar'an B."/>
            <person name="Millan T."/>
            <person name="Zhang X."/>
            <person name="Ramsay L.D."/>
            <person name="Iwata A."/>
            <person name="Wang Y."/>
            <person name="Nelson W."/>
            <person name="Farmer A.D."/>
            <person name="Gaur P.M."/>
            <person name="Soderlund C."/>
            <person name="Penmetsa R.V."/>
            <person name="Xu C."/>
            <person name="Bharti A.K."/>
            <person name="He W."/>
            <person name="Winter P."/>
            <person name="Zhao S."/>
            <person name="Hane J.K."/>
            <person name="Carrasquilla-Garcia N."/>
            <person name="Condie J.A."/>
            <person name="Upadhyaya H.D."/>
            <person name="Luo M.C."/>
            <person name="Thudi M."/>
            <person name="Gowda C.L."/>
            <person name="Singh N.P."/>
            <person name="Lichtenzveig J."/>
            <person name="Gali K.K."/>
            <person name="Rubio J."/>
            <person name="Nadarajan N."/>
            <person name="Dolezel J."/>
            <person name="Bansal K.C."/>
            <person name="Xu X."/>
            <person name="Edwards D."/>
            <person name="Zhang G."/>
            <person name="Kahl G."/>
            <person name="Gil J."/>
            <person name="Singh K.B."/>
            <person name="Datta S.K."/>
            <person name="Jackson S.A."/>
            <person name="Wang J."/>
            <person name="Cook D.R."/>
        </authorList>
    </citation>
    <scope>NUCLEOTIDE SEQUENCE [LARGE SCALE GENOMIC DNA]</scope>
    <source>
        <strain evidence="2">cv. CDC Frontier</strain>
    </source>
</reference>
<sequence length="111" mass="12925">MDRKKNDLLCYINFEESGDSDEVDMDRSVNDDDDDNDDALSCSYDGSDHINDADLMNDEKKSVNYGRSYCEEDEEENEIEQQKSYVSYDSGHESMDEMEKNRQFWEACLAS</sequence>
<proteinExistence type="predicted"/>
<accession>A0A1S3E4E1</accession>
<gene>
    <name evidence="3 4" type="primary">LOC101498162</name>
</gene>
<keyword evidence="3 4" id="KW-0547">Nucleotide-binding</keyword>
<dbReference type="GO" id="GO:0004386">
    <property type="term" value="F:helicase activity"/>
    <property type="evidence" value="ECO:0007669"/>
    <property type="project" value="UniProtKB-KW"/>
</dbReference>
<dbReference type="Proteomes" id="UP000087171">
    <property type="component" value="Chromosome Ca4"/>
</dbReference>
<keyword evidence="2" id="KW-1185">Reference proteome</keyword>
<evidence type="ECO:0000313" key="4">
    <source>
        <dbReference type="RefSeq" id="XP_012569916.1"/>
    </source>
</evidence>
<dbReference type="AlphaFoldDB" id="A0A1S3E4E1"/>
<feature type="region of interest" description="Disordered" evidence="1">
    <location>
        <begin position="19"/>
        <end position="41"/>
    </location>
</feature>
<keyword evidence="3 4" id="KW-0067">ATP-binding</keyword>
<dbReference type="PANTHER" id="PTHR35726">
    <property type="entry name" value="GLUTAMIC ACID-RICH PROTEIN-LIKE"/>
    <property type="match status" value="1"/>
</dbReference>
<dbReference type="RefSeq" id="XP_004496052.1">
    <property type="nucleotide sequence ID" value="XM_004495995.3"/>
</dbReference>
<dbReference type="OrthoDB" id="1077311at2759"/>
<keyword evidence="3 4" id="KW-0378">Hydrolase</keyword>
<protein>
    <submittedName>
        <fullName evidence="3 4">Probable ATP-dependent RNA helicase ddx56</fullName>
    </submittedName>
</protein>
<dbReference type="PaxDb" id="3827-XP_004496052.1"/>
<organism evidence="2 4">
    <name type="scientific">Cicer arietinum</name>
    <name type="common">Chickpea</name>
    <name type="synonym">Garbanzo</name>
    <dbReference type="NCBI Taxonomy" id="3827"/>
    <lineage>
        <taxon>Eukaryota</taxon>
        <taxon>Viridiplantae</taxon>
        <taxon>Streptophyta</taxon>
        <taxon>Embryophyta</taxon>
        <taxon>Tracheophyta</taxon>
        <taxon>Spermatophyta</taxon>
        <taxon>Magnoliopsida</taxon>
        <taxon>eudicotyledons</taxon>
        <taxon>Gunneridae</taxon>
        <taxon>Pentapetalae</taxon>
        <taxon>rosids</taxon>
        <taxon>fabids</taxon>
        <taxon>Fabales</taxon>
        <taxon>Fabaceae</taxon>
        <taxon>Papilionoideae</taxon>
        <taxon>50 kb inversion clade</taxon>
        <taxon>NPAAA clade</taxon>
        <taxon>Hologalegina</taxon>
        <taxon>IRL clade</taxon>
        <taxon>Cicereae</taxon>
        <taxon>Cicer</taxon>
    </lineage>
</organism>
<evidence type="ECO:0000313" key="3">
    <source>
        <dbReference type="RefSeq" id="XP_004496052.1"/>
    </source>
</evidence>
<keyword evidence="3 4" id="KW-0347">Helicase</keyword>